<proteinExistence type="predicted"/>
<comment type="caution">
    <text evidence="2">The sequence shown here is derived from an EMBL/GenBank/DDBJ whole genome shotgun (WGS) entry which is preliminary data.</text>
</comment>
<dbReference type="RefSeq" id="WP_354013903.1">
    <property type="nucleotide sequence ID" value="NZ_JBEPMU010000003.1"/>
</dbReference>
<sequence length="159" mass="15882">MLQVTTTRDKAMTKAGVLKRGLAVAVVMALATGIAGAAGAAPAVGLGSAWPNAQDVSRSSNWHVYVFVRDGVKYVQVNDAAGNVRGGVASTVDGATTIALPLGTGEVTVAPVAPTNGAVIYDDGATSVSQSAQGLTATPSTTFRTADCTSVADCSKLNN</sequence>
<feature type="chain" id="PRO_5046986651" evidence="1">
    <location>
        <begin position="38"/>
        <end position="159"/>
    </location>
</feature>
<accession>A0ABV2JUI2</accession>
<evidence type="ECO:0000313" key="2">
    <source>
        <dbReference type="EMBL" id="MET3652497.1"/>
    </source>
</evidence>
<organism evidence="2 3">
    <name type="scientific">Dyella japonica</name>
    <dbReference type="NCBI Taxonomy" id="231455"/>
    <lineage>
        <taxon>Bacteria</taxon>
        <taxon>Pseudomonadati</taxon>
        <taxon>Pseudomonadota</taxon>
        <taxon>Gammaproteobacteria</taxon>
        <taxon>Lysobacterales</taxon>
        <taxon>Rhodanobacteraceae</taxon>
        <taxon>Dyella</taxon>
    </lineage>
</organism>
<dbReference type="EMBL" id="JBEPMU010000003">
    <property type="protein sequence ID" value="MET3652497.1"/>
    <property type="molecule type" value="Genomic_DNA"/>
</dbReference>
<evidence type="ECO:0000256" key="1">
    <source>
        <dbReference type="SAM" id="SignalP"/>
    </source>
</evidence>
<reference evidence="2 3" key="1">
    <citation type="submission" date="2024-06" db="EMBL/GenBank/DDBJ databases">
        <title>Sorghum-associated microbial communities from plants grown in Nebraska, USA.</title>
        <authorList>
            <person name="Schachtman D."/>
        </authorList>
    </citation>
    <scope>NUCLEOTIDE SEQUENCE [LARGE SCALE GENOMIC DNA]</scope>
    <source>
        <strain evidence="2 3">1073</strain>
    </source>
</reference>
<gene>
    <name evidence="2" type="ORF">ABIC75_002229</name>
</gene>
<protein>
    <submittedName>
        <fullName evidence="2">Uncharacterized protein</fullName>
    </submittedName>
</protein>
<keyword evidence="1" id="KW-0732">Signal</keyword>
<name>A0ABV2JUI2_9GAMM</name>
<evidence type="ECO:0000313" key="3">
    <source>
        <dbReference type="Proteomes" id="UP001549184"/>
    </source>
</evidence>
<dbReference type="Proteomes" id="UP001549184">
    <property type="component" value="Unassembled WGS sequence"/>
</dbReference>
<feature type="signal peptide" evidence="1">
    <location>
        <begin position="1"/>
        <end position="37"/>
    </location>
</feature>
<keyword evidence="3" id="KW-1185">Reference proteome</keyword>